<dbReference type="EMBL" id="ML993585">
    <property type="protein sequence ID" value="KAF2170672.1"/>
    <property type="molecule type" value="Genomic_DNA"/>
</dbReference>
<gene>
    <name evidence="2" type="ORF">M409DRAFT_51675</name>
</gene>
<protein>
    <submittedName>
        <fullName evidence="2">Uncharacterized protein</fullName>
    </submittedName>
</protein>
<name>A0A6A6CXS9_ZASCE</name>
<sequence>MHITAASILQRYDTALPVLQPAPLFISPAKELPSSQPQHLSNGQRPDVQCTKASSEQSPPTSRTQDQSAVQSSEPEESSRGVGAKAEKQPMNNVETIPCSSFLPKMAPHGGSPSLFLASHKNTGVTIHKSSTAQVAVPLVAPSREKLHSSAESKIRASQARPPQSLLAKTPQSNGIVDRPSVPQPRADDLTSGKVPTQPAERRKGSSSDANKDPKDEAVSPTPGPVAPHSRRREPPRTLPTPSQEEVIGCALIGSFGRLGVETHLWEKILMSFNRMDRNALMATNSTMFELISDLMVIITTPRNQGKDDHHRRTIAIGRQLVSYHPTTAIRTPGTYVDAFENSTARTVQIFGYNFWTFREFRDALYAAATEASAKVERLEFVGCIYVDHELLGRLRDLFPWLRHVSIFNCARFDLQWALGAKANEFDDLPFEIDIDFAEPSRDNAALHEYSSPGAVGWTDGTVFNALLQWLITVEGRPLACHQPMMLHHIFLRLNKQYIGLFRTKDLFAMRLGRQPAFPKDLIAAVLCGDTRAKTHLQYSMLRWQSPTRNLSSKDCAGHFNVKQENSLPCGHCNNLSDEEVIEEDSQFYTKHIAMFFSKTTRDRIRKEGPDGDLTCYLGGGMFAAEQFQDDITTAARDDITFSSTALISKVLEMKKTQDSLPNLQRPTPDGLKALKTILQRTSDQKVKILAGNYAWDSQFASHVALSKSSSSAAGLELWRSYLEAKSRASTAQPPRTKESAASTTKAPSQSATRPSALPTTRAPNEPTTKVAAHSTTKAPSEPTTKAAAHSTAKVSNESNTNAPVHSTTKESIMSTTGGPTRQPKGKAPTPSTNDMIPTFIMSKVSTNRPTSRCPPNTQIQVPGSSSAKEPAVETTAEVLRLVCAFNLTGNGPWNPRCTAPCVDEACDSKYHICKTYWSGVKKDGDHTACKHGGEGVLHWDNTCKAQVIHILPSCAFEMPDKTSQGINCKGNCHYGHQKDSTAAAFRVRKSKFAEFRRRRISNYRS</sequence>
<feature type="compositionally biased region" description="Polar residues" evidence="1">
    <location>
        <begin position="728"/>
        <end position="784"/>
    </location>
</feature>
<dbReference type="OrthoDB" id="10688446at2759"/>
<dbReference type="AlphaFoldDB" id="A0A6A6CXS9"/>
<evidence type="ECO:0000313" key="2">
    <source>
        <dbReference type="EMBL" id="KAF2170672.1"/>
    </source>
</evidence>
<feature type="region of interest" description="Disordered" evidence="1">
    <location>
        <begin position="29"/>
        <end position="93"/>
    </location>
</feature>
<dbReference type="GeneID" id="54565141"/>
<evidence type="ECO:0000313" key="3">
    <source>
        <dbReference type="Proteomes" id="UP000799537"/>
    </source>
</evidence>
<feature type="compositionally biased region" description="Polar residues" evidence="1">
    <location>
        <begin position="33"/>
        <end position="44"/>
    </location>
</feature>
<feature type="region of interest" description="Disordered" evidence="1">
    <location>
        <begin position="727"/>
        <end position="869"/>
    </location>
</feature>
<dbReference type="RefSeq" id="XP_033671561.1">
    <property type="nucleotide sequence ID" value="XM_033811869.1"/>
</dbReference>
<reference evidence="2" key="1">
    <citation type="journal article" date="2020" name="Stud. Mycol.">
        <title>101 Dothideomycetes genomes: a test case for predicting lifestyles and emergence of pathogens.</title>
        <authorList>
            <person name="Haridas S."/>
            <person name="Albert R."/>
            <person name="Binder M."/>
            <person name="Bloem J."/>
            <person name="Labutti K."/>
            <person name="Salamov A."/>
            <person name="Andreopoulos B."/>
            <person name="Baker S."/>
            <person name="Barry K."/>
            <person name="Bills G."/>
            <person name="Bluhm B."/>
            <person name="Cannon C."/>
            <person name="Castanera R."/>
            <person name="Culley D."/>
            <person name="Daum C."/>
            <person name="Ezra D."/>
            <person name="Gonzalez J."/>
            <person name="Henrissat B."/>
            <person name="Kuo A."/>
            <person name="Liang C."/>
            <person name="Lipzen A."/>
            <person name="Lutzoni F."/>
            <person name="Magnuson J."/>
            <person name="Mondo S."/>
            <person name="Nolan M."/>
            <person name="Ohm R."/>
            <person name="Pangilinan J."/>
            <person name="Park H.-J."/>
            <person name="Ramirez L."/>
            <person name="Alfaro M."/>
            <person name="Sun H."/>
            <person name="Tritt A."/>
            <person name="Yoshinaga Y."/>
            <person name="Zwiers L.-H."/>
            <person name="Turgeon B."/>
            <person name="Goodwin S."/>
            <person name="Spatafora J."/>
            <person name="Crous P."/>
            <person name="Grigoriev I."/>
        </authorList>
    </citation>
    <scope>NUCLEOTIDE SEQUENCE</scope>
    <source>
        <strain evidence="2">ATCC 36951</strain>
    </source>
</reference>
<feature type="compositionally biased region" description="Polar residues" evidence="1">
    <location>
        <begin position="844"/>
        <end position="868"/>
    </location>
</feature>
<organism evidence="2 3">
    <name type="scientific">Zasmidium cellare ATCC 36951</name>
    <dbReference type="NCBI Taxonomy" id="1080233"/>
    <lineage>
        <taxon>Eukaryota</taxon>
        <taxon>Fungi</taxon>
        <taxon>Dikarya</taxon>
        <taxon>Ascomycota</taxon>
        <taxon>Pezizomycotina</taxon>
        <taxon>Dothideomycetes</taxon>
        <taxon>Dothideomycetidae</taxon>
        <taxon>Mycosphaerellales</taxon>
        <taxon>Mycosphaerellaceae</taxon>
        <taxon>Zasmidium</taxon>
    </lineage>
</organism>
<dbReference type="Proteomes" id="UP000799537">
    <property type="component" value="Unassembled WGS sequence"/>
</dbReference>
<feature type="region of interest" description="Disordered" evidence="1">
    <location>
        <begin position="147"/>
        <end position="245"/>
    </location>
</feature>
<proteinExistence type="predicted"/>
<accession>A0A6A6CXS9</accession>
<feature type="compositionally biased region" description="Polar residues" evidence="1">
    <location>
        <begin position="51"/>
        <end position="73"/>
    </location>
</feature>
<keyword evidence="3" id="KW-1185">Reference proteome</keyword>
<feature type="compositionally biased region" description="Polar residues" evidence="1">
    <location>
        <begin position="793"/>
        <end position="820"/>
    </location>
</feature>
<evidence type="ECO:0000256" key="1">
    <source>
        <dbReference type="SAM" id="MobiDB-lite"/>
    </source>
</evidence>
<feature type="compositionally biased region" description="Basic and acidic residues" evidence="1">
    <location>
        <begin position="200"/>
        <end position="218"/>
    </location>
</feature>